<sequence>MPKRRESGLVTNQRSESPTRAPGTSRESRNVVIFGESGVGKSSLINAIAGYKVARTSSSAVGCTFRWSRQEVEIDGVSVGIWDTAGLDEGTYGTVPAPKAEENLKRLLRELGTSNGIDLLVYCVRGTRVRKALLKNYSIFYSAICRKKAPIVIVVTGLENQEGEMEDWWTKNEAEFTRLKMRFDGHACVTTLDPDIAPSERLRDRCVNSRKALRQLILDNCSAERWGDINVGTWLKAALLDVRSTVKRQGQNPSAIPNVVLYDITAQKLDDLEGTRGEDLMEGWLAKAGDDPFYVYRIRDPDSGTHFTKKVTSRGADLLIFCVDAAFRRSSAQWHFEHFRNSFGGHLTPLIVVVNGVGSREAAQQWWAQEQLSGDGRAHRNAYIAHLPNEDDDSDKTDRARRKLQEVLKRLCLDTDDTHGASPWCFRLGGKNVTKFWGRLRSHDDLLTRSNVWVSG</sequence>
<protein>
    <submittedName>
        <fullName evidence="1">P-loop containing nucleoside triphosphate hydrolase protein</fullName>
    </submittedName>
</protein>
<accession>A0ACB8BTG2</accession>
<proteinExistence type="predicted"/>
<gene>
    <name evidence="1" type="ORF">BV22DRAFT_1117236</name>
</gene>
<evidence type="ECO:0000313" key="2">
    <source>
        <dbReference type="Proteomes" id="UP000790709"/>
    </source>
</evidence>
<name>A0ACB8BTG2_9AGAM</name>
<keyword evidence="2" id="KW-1185">Reference proteome</keyword>
<dbReference type="Proteomes" id="UP000790709">
    <property type="component" value="Unassembled WGS sequence"/>
</dbReference>
<dbReference type="EMBL" id="MU266347">
    <property type="protein sequence ID" value="KAH7928934.1"/>
    <property type="molecule type" value="Genomic_DNA"/>
</dbReference>
<keyword evidence="1" id="KW-0378">Hydrolase</keyword>
<evidence type="ECO:0000313" key="1">
    <source>
        <dbReference type="EMBL" id="KAH7928934.1"/>
    </source>
</evidence>
<organism evidence="1 2">
    <name type="scientific">Leucogyrophana mollusca</name>
    <dbReference type="NCBI Taxonomy" id="85980"/>
    <lineage>
        <taxon>Eukaryota</taxon>
        <taxon>Fungi</taxon>
        <taxon>Dikarya</taxon>
        <taxon>Basidiomycota</taxon>
        <taxon>Agaricomycotina</taxon>
        <taxon>Agaricomycetes</taxon>
        <taxon>Agaricomycetidae</taxon>
        <taxon>Boletales</taxon>
        <taxon>Boletales incertae sedis</taxon>
        <taxon>Leucogyrophana</taxon>
    </lineage>
</organism>
<reference evidence="1" key="1">
    <citation type="journal article" date="2021" name="New Phytol.">
        <title>Evolutionary innovations through gain and loss of genes in the ectomycorrhizal Boletales.</title>
        <authorList>
            <person name="Wu G."/>
            <person name="Miyauchi S."/>
            <person name="Morin E."/>
            <person name="Kuo A."/>
            <person name="Drula E."/>
            <person name="Varga T."/>
            <person name="Kohler A."/>
            <person name="Feng B."/>
            <person name="Cao Y."/>
            <person name="Lipzen A."/>
            <person name="Daum C."/>
            <person name="Hundley H."/>
            <person name="Pangilinan J."/>
            <person name="Johnson J."/>
            <person name="Barry K."/>
            <person name="LaButti K."/>
            <person name="Ng V."/>
            <person name="Ahrendt S."/>
            <person name="Min B."/>
            <person name="Choi I.G."/>
            <person name="Park H."/>
            <person name="Plett J.M."/>
            <person name="Magnuson J."/>
            <person name="Spatafora J.W."/>
            <person name="Nagy L.G."/>
            <person name="Henrissat B."/>
            <person name="Grigoriev I.V."/>
            <person name="Yang Z.L."/>
            <person name="Xu J."/>
            <person name="Martin F.M."/>
        </authorList>
    </citation>
    <scope>NUCLEOTIDE SEQUENCE</scope>
    <source>
        <strain evidence="1">KUC20120723A-06</strain>
    </source>
</reference>
<comment type="caution">
    <text evidence="1">The sequence shown here is derived from an EMBL/GenBank/DDBJ whole genome shotgun (WGS) entry which is preliminary data.</text>
</comment>